<evidence type="ECO:0000256" key="7">
    <source>
        <dbReference type="ARBA" id="ARBA00023065"/>
    </source>
</evidence>
<evidence type="ECO:0000256" key="8">
    <source>
        <dbReference type="ARBA" id="ARBA00023136"/>
    </source>
</evidence>
<evidence type="ECO:0000256" key="6">
    <source>
        <dbReference type="ARBA" id="ARBA00022989"/>
    </source>
</evidence>
<protein>
    <recommendedName>
        <fullName evidence="9">Potassium-transporting ATPase potassium-binding subunit</fullName>
    </recommendedName>
    <alternativeName>
        <fullName evidence="9">ATP phosphohydrolase [potassium-transporting] A chain</fullName>
    </alternativeName>
    <alternativeName>
        <fullName evidence="9">Potassium-binding and translocating subunit A</fullName>
    </alternativeName>
    <alternativeName>
        <fullName evidence="9">Potassium-translocating ATPase A chain</fullName>
    </alternativeName>
</protein>
<keyword evidence="2 9" id="KW-1003">Cell membrane</keyword>
<dbReference type="NCBIfam" id="TIGR00680">
    <property type="entry name" value="kdpA"/>
    <property type="match status" value="1"/>
</dbReference>
<keyword evidence="7 9" id="KW-0406">Ion transport</keyword>
<feature type="transmembrane region" description="Helical" evidence="9">
    <location>
        <begin position="65"/>
        <end position="83"/>
    </location>
</feature>
<dbReference type="PIRSF" id="PIRSF001294">
    <property type="entry name" value="K_ATPaseA"/>
    <property type="match status" value="1"/>
</dbReference>
<dbReference type="Proteomes" id="UP000076268">
    <property type="component" value="Unassembled WGS sequence"/>
</dbReference>
<feature type="transmembrane region" description="Helical" evidence="9">
    <location>
        <begin position="375"/>
        <end position="402"/>
    </location>
</feature>
<comment type="similarity">
    <text evidence="9">Belongs to the KdpA family.</text>
</comment>
<proteinExistence type="inferred from homology"/>
<dbReference type="GO" id="GO:0008556">
    <property type="term" value="F:P-type potassium transmembrane transporter activity"/>
    <property type="evidence" value="ECO:0007669"/>
    <property type="project" value="InterPro"/>
</dbReference>
<dbReference type="EMBL" id="LSGP01000017">
    <property type="protein sequence ID" value="KYZ76022.1"/>
    <property type="molecule type" value="Genomic_DNA"/>
</dbReference>
<dbReference type="STRING" id="1794912.AXX12_06155"/>
<dbReference type="PANTHER" id="PTHR30607:SF2">
    <property type="entry name" value="POTASSIUM-TRANSPORTING ATPASE POTASSIUM-BINDING SUBUNIT"/>
    <property type="match status" value="1"/>
</dbReference>
<keyword evidence="8 9" id="KW-0472">Membrane</keyword>
<evidence type="ECO:0000313" key="11">
    <source>
        <dbReference type="Proteomes" id="UP000076268"/>
    </source>
</evidence>
<sequence length="568" mass="61128">MISDLFLFVLFLTVLFILAWPLGKYMASVFSLEKTVVDPFFKPIEKVIYRLTGVNETEEMNWRQYAWSVMWFNLFGILTVYLIQVMQNLLPFNPESMPDVDPWHLAFNTAVSFVTNTNWQAYGGESTMSYFTQMAALSVQNFLSAATGIAVAVALIRGLTRKTAKTIGNFWVDLVRSTLWVLLPLSIVFTLVLVQQGVLQNLSPYVTVETLEGVEQKLAMGPVASQEAIKLLGTNGGGFFNANSAHPFENPTPLTNFLQCISILLIPTGLVFTFGRMVRDRRQGIAIVTAMTLLFVLMLGMNYYSELYGNPILGDLGLSGPTAMEGKEVRFGIAGSSLFATITTAASCGAVNSMHDSFTPLGGLVPMLQMMLGEVVFGGVGAGFYGMMMYAVMTVFIVGLMVGRTPEYLGKKIEAWEMKMATIAILVPAVTILILSGVAAVIEAGTSSIANPGPHGLSEILYAFASGAGNNGSAFGGLSANTLFYNVTMSAAMFIGRFGIIIPVLAIAGSMAEKKIAPPGPGTFPTTGWLFAVLLALVVLIVGALTFLPALALGPIVEQLLMLQGITF</sequence>
<keyword evidence="3 9" id="KW-0633">Potassium transport</keyword>
<dbReference type="GO" id="GO:0030955">
    <property type="term" value="F:potassium ion binding"/>
    <property type="evidence" value="ECO:0007669"/>
    <property type="project" value="UniProtKB-UniRule"/>
</dbReference>
<dbReference type="GO" id="GO:0005886">
    <property type="term" value="C:plasma membrane"/>
    <property type="evidence" value="ECO:0007669"/>
    <property type="project" value="UniProtKB-SubCell"/>
</dbReference>
<feature type="transmembrane region" description="Helical" evidence="9">
    <location>
        <begin position="483"/>
        <end position="508"/>
    </location>
</feature>
<comment type="subunit">
    <text evidence="9">The system is composed of three essential subunits: KdpA, KdpB and KdpC.</text>
</comment>
<evidence type="ECO:0000256" key="5">
    <source>
        <dbReference type="ARBA" id="ARBA00022958"/>
    </source>
</evidence>
<evidence type="ECO:0000256" key="3">
    <source>
        <dbReference type="ARBA" id="ARBA00022538"/>
    </source>
</evidence>
<dbReference type="PANTHER" id="PTHR30607">
    <property type="entry name" value="POTASSIUM-TRANSPORTING ATPASE A CHAIN"/>
    <property type="match status" value="1"/>
</dbReference>
<feature type="transmembrane region" description="Helical" evidence="9">
    <location>
        <begin position="423"/>
        <end position="442"/>
    </location>
</feature>
<name>A0A154BQ04_ANASB</name>
<feature type="transmembrane region" description="Helical" evidence="9">
    <location>
        <begin position="179"/>
        <end position="198"/>
    </location>
</feature>
<keyword evidence="6 9" id="KW-1133">Transmembrane helix</keyword>
<feature type="transmembrane region" description="Helical" evidence="9">
    <location>
        <begin position="142"/>
        <end position="159"/>
    </location>
</feature>
<keyword evidence="11" id="KW-1185">Reference proteome</keyword>
<comment type="caution">
    <text evidence="10">The sequence shown here is derived from an EMBL/GenBank/DDBJ whole genome shotgun (WGS) entry which is preliminary data.</text>
</comment>
<dbReference type="AlphaFoldDB" id="A0A154BQ04"/>
<dbReference type="HAMAP" id="MF_00275">
    <property type="entry name" value="KdpA"/>
    <property type="match status" value="1"/>
</dbReference>
<comment type="function">
    <text evidence="9">Part of the high-affinity ATP-driven potassium transport (or Kdp) system, which catalyzes the hydrolysis of ATP coupled with the electrogenic transport of potassium into the cytoplasm. This subunit binds the extracellular potassium ions and delivers the ions to the membrane domain of KdpB through an intramembrane tunnel.</text>
</comment>
<accession>A0A154BQ04</accession>
<reference evidence="10 11" key="1">
    <citation type="submission" date="2016-02" db="EMBL/GenBank/DDBJ databases">
        <title>Anaerosporomusa subterraneum gen. nov., sp. nov., a spore-forming obligate anaerobe isolated from saprolite.</title>
        <authorList>
            <person name="Choi J.K."/>
            <person name="Shah M."/>
            <person name="Yee N."/>
        </authorList>
    </citation>
    <scope>NUCLEOTIDE SEQUENCE [LARGE SCALE GENOMIC DNA]</scope>
    <source>
        <strain evidence="10 11">RU4</strain>
    </source>
</reference>
<feature type="transmembrane region" description="Helical" evidence="9">
    <location>
        <begin position="285"/>
        <end position="304"/>
    </location>
</feature>
<evidence type="ECO:0000256" key="9">
    <source>
        <dbReference type="HAMAP-Rule" id="MF_00275"/>
    </source>
</evidence>
<feature type="transmembrane region" description="Helical" evidence="9">
    <location>
        <begin position="256"/>
        <end position="278"/>
    </location>
</feature>
<dbReference type="OrthoDB" id="9763796at2"/>
<organism evidence="10 11">
    <name type="scientific">Anaerosporomusa subterranea</name>
    <dbReference type="NCBI Taxonomy" id="1794912"/>
    <lineage>
        <taxon>Bacteria</taxon>
        <taxon>Bacillati</taxon>
        <taxon>Bacillota</taxon>
        <taxon>Negativicutes</taxon>
        <taxon>Acetonemataceae</taxon>
        <taxon>Anaerosporomusa</taxon>
    </lineage>
</organism>
<dbReference type="Pfam" id="PF03814">
    <property type="entry name" value="KdpA"/>
    <property type="match status" value="1"/>
</dbReference>
<keyword evidence="4 9" id="KW-0812">Transmembrane</keyword>
<evidence type="ECO:0000256" key="1">
    <source>
        <dbReference type="ARBA" id="ARBA00022448"/>
    </source>
</evidence>
<gene>
    <name evidence="9" type="primary">kdpA</name>
    <name evidence="10" type="ORF">AXX12_06155</name>
</gene>
<dbReference type="RefSeq" id="WP_066240742.1">
    <property type="nucleotide sequence ID" value="NZ_LSGP01000017.1"/>
</dbReference>
<comment type="subcellular location">
    <subcellularLocation>
        <location evidence="9">Cell membrane</location>
        <topology evidence="9">Multi-pass membrane protein</topology>
    </subcellularLocation>
</comment>
<evidence type="ECO:0000256" key="4">
    <source>
        <dbReference type="ARBA" id="ARBA00022692"/>
    </source>
</evidence>
<keyword evidence="1 9" id="KW-0813">Transport</keyword>
<feature type="transmembrane region" description="Helical" evidence="9">
    <location>
        <begin position="529"/>
        <end position="553"/>
    </location>
</feature>
<dbReference type="InterPro" id="IPR004623">
    <property type="entry name" value="KdpA"/>
</dbReference>
<evidence type="ECO:0000313" key="10">
    <source>
        <dbReference type="EMBL" id="KYZ76022.1"/>
    </source>
</evidence>
<comment type="caution">
    <text evidence="9">Lacks conserved residue(s) required for the propagation of feature annotation.</text>
</comment>
<evidence type="ECO:0000256" key="2">
    <source>
        <dbReference type="ARBA" id="ARBA00022475"/>
    </source>
</evidence>
<keyword evidence="5 9" id="KW-0630">Potassium</keyword>